<dbReference type="OrthoDB" id="426882at2759"/>
<accession>A0A9W4XJD5</accession>
<dbReference type="PANTHER" id="PTHR47256">
    <property type="entry name" value="ZN(II)2CYS6 TRANSCRIPTION FACTOR (EUROFUNG)-RELATED"/>
    <property type="match status" value="1"/>
</dbReference>
<dbReference type="EMBL" id="CAOQHR010000001">
    <property type="protein sequence ID" value="CAI6233925.1"/>
    <property type="molecule type" value="Genomic_DNA"/>
</dbReference>
<gene>
    <name evidence="1" type="ORF">PDIGIT_LOCUS323</name>
</gene>
<comment type="caution">
    <text evidence="1">The sequence shown here is derived from an EMBL/GenBank/DDBJ whole genome shotgun (WGS) entry which is preliminary data.</text>
</comment>
<reference evidence="1" key="1">
    <citation type="submission" date="2023-01" db="EMBL/GenBank/DDBJ databases">
        <authorList>
            <person name="Van Ghelder C."/>
            <person name="Rancurel C."/>
        </authorList>
    </citation>
    <scope>NUCLEOTIDE SEQUENCE</scope>
    <source>
        <strain evidence="1">CNCM I-4278</strain>
    </source>
</reference>
<dbReference type="AlphaFoldDB" id="A0A9W4XJD5"/>
<dbReference type="PANTHER" id="PTHR47256:SF3">
    <property type="entry name" value="ZN(II)2CYS6 TRANSCRIPTION FACTOR (EUROFUNG)"/>
    <property type="match status" value="1"/>
</dbReference>
<sequence length="362" mass="41417">MSCPYLLFKDFSSCSSSAATLGKTKQVSCHLGYDMLDRLHIEKRLEETDSLKEKIAYCKASWGIYCYESVLASFHNRLPAVREPSVPRLFHDPKWDLDDVANFDIFGEEFTSSSYSPAFAPGVFNAQCDLVIFEQEVNKYNKEIVGSKSGKYLRKRRALYNRLRRLRSSLPNHLQNDHNSTPGTNLLRLHYDEIAMFILRPVNPSQLCFKKSTAYDLHVEHSQSLVQIAENHFHTHLRSDYTIMFMHGTFHVTLTLVPFLDEPICQNLFTRAAAAFHRGVQDIPGMQLVLSAVEAVVWAMKKEIPSAAKASFKGQAPKDVNDVSMEWVFPQLEYVQSQAEVSQRIWKMPEVALVFYYKSGTL</sequence>
<keyword evidence="2" id="KW-1185">Reference proteome</keyword>
<name>A0A9W4XJD5_9PLEO</name>
<dbReference type="Proteomes" id="UP001152607">
    <property type="component" value="Unassembled WGS sequence"/>
</dbReference>
<proteinExistence type="predicted"/>
<organism evidence="1 2">
    <name type="scientific">Periconia digitata</name>
    <dbReference type="NCBI Taxonomy" id="1303443"/>
    <lineage>
        <taxon>Eukaryota</taxon>
        <taxon>Fungi</taxon>
        <taxon>Dikarya</taxon>
        <taxon>Ascomycota</taxon>
        <taxon>Pezizomycotina</taxon>
        <taxon>Dothideomycetes</taxon>
        <taxon>Pleosporomycetidae</taxon>
        <taxon>Pleosporales</taxon>
        <taxon>Massarineae</taxon>
        <taxon>Periconiaceae</taxon>
        <taxon>Periconia</taxon>
    </lineage>
</organism>
<dbReference type="InterPro" id="IPR053187">
    <property type="entry name" value="Notoamide_regulator"/>
</dbReference>
<protein>
    <submittedName>
        <fullName evidence="1">Uncharacterized protein</fullName>
    </submittedName>
</protein>
<evidence type="ECO:0000313" key="2">
    <source>
        <dbReference type="Proteomes" id="UP001152607"/>
    </source>
</evidence>
<evidence type="ECO:0000313" key="1">
    <source>
        <dbReference type="EMBL" id="CAI6233925.1"/>
    </source>
</evidence>
<dbReference type="CDD" id="cd12148">
    <property type="entry name" value="fungal_TF_MHR"/>
    <property type="match status" value="1"/>
</dbReference>